<evidence type="ECO:0000256" key="4">
    <source>
        <dbReference type="ARBA" id="ARBA00022448"/>
    </source>
</evidence>
<feature type="compositionally biased region" description="Basic and acidic residues" evidence="7">
    <location>
        <begin position="27"/>
        <end position="36"/>
    </location>
</feature>
<keyword evidence="10" id="KW-1185">Reference proteome</keyword>
<keyword evidence="4" id="KW-0813">Transport</keyword>
<evidence type="ECO:0000256" key="6">
    <source>
        <dbReference type="ARBA" id="ARBA00022592"/>
    </source>
</evidence>
<dbReference type="GO" id="GO:0005737">
    <property type="term" value="C:cytoplasm"/>
    <property type="evidence" value="ECO:0007669"/>
    <property type="project" value="UniProtKB-SubCell"/>
</dbReference>
<dbReference type="EMBL" id="AP022870">
    <property type="protein sequence ID" value="BCB80167.1"/>
    <property type="molecule type" value="Genomic_DNA"/>
</dbReference>
<dbReference type="PANTHER" id="PTHR42930">
    <property type="entry name" value="PHOSPHATE-SPECIFIC TRANSPORT SYSTEM ACCESSORY PROTEIN PHOU"/>
    <property type="match status" value="1"/>
</dbReference>
<dbReference type="AlphaFoldDB" id="A0A6F8Y287"/>
<proteinExistence type="inferred from homology"/>
<gene>
    <name evidence="9" type="ORF">Pflav_065770</name>
</gene>
<dbReference type="SUPFAM" id="SSF109755">
    <property type="entry name" value="PhoU-like"/>
    <property type="match status" value="1"/>
</dbReference>
<evidence type="ECO:0000256" key="5">
    <source>
        <dbReference type="ARBA" id="ARBA00022490"/>
    </source>
</evidence>
<dbReference type="GO" id="GO:0006817">
    <property type="term" value="P:phosphate ion transport"/>
    <property type="evidence" value="ECO:0007669"/>
    <property type="project" value="UniProtKB-KW"/>
</dbReference>
<reference evidence="9 10" key="1">
    <citation type="submission" date="2020-03" db="EMBL/GenBank/DDBJ databases">
        <title>Whole genome shotgun sequence of Phytohabitans flavus NBRC 107702.</title>
        <authorList>
            <person name="Komaki H."/>
            <person name="Tamura T."/>
        </authorList>
    </citation>
    <scope>NUCLEOTIDE SEQUENCE [LARGE SCALE GENOMIC DNA]</scope>
    <source>
        <strain evidence="9 10">NBRC 107702</strain>
    </source>
</reference>
<name>A0A6F8Y287_9ACTN</name>
<dbReference type="InterPro" id="IPR028366">
    <property type="entry name" value="PhoU"/>
</dbReference>
<feature type="compositionally biased region" description="Basic and acidic residues" evidence="7">
    <location>
        <begin position="1"/>
        <end position="11"/>
    </location>
</feature>
<keyword evidence="6" id="KW-0592">Phosphate transport</keyword>
<feature type="domain" description="PhoU" evidence="8">
    <location>
        <begin position="211"/>
        <end position="293"/>
    </location>
</feature>
<dbReference type="InterPro" id="IPR038078">
    <property type="entry name" value="PhoU-like_sf"/>
</dbReference>
<comment type="similarity">
    <text evidence="2">Belongs to the PhoU family.</text>
</comment>
<evidence type="ECO:0000313" key="10">
    <source>
        <dbReference type="Proteomes" id="UP000502508"/>
    </source>
</evidence>
<evidence type="ECO:0000256" key="1">
    <source>
        <dbReference type="ARBA" id="ARBA00004496"/>
    </source>
</evidence>
<evidence type="ECO:0000256" key="2">
    <source>
        <dbReference type="ARBA" id="ARBA00008107"/>
    </source>
</evidence>
<comment type="subcellular location">
    <subcellularLocation>
        <location evidence="1">Cytoplasm</location>
    </subcellularLocation>
</comment>
<dbReference type="InterPro" id="IPR026022">
    <property type="entry name" value="PhoU_dom"/>
</dbReference>
<evidence type="ECO:0000256" key="7">
    <source>
        <dbReference type="SAM" id="MobiDB-lite"/>
    </source>
</evidence>
<dbReference type="Gene3D" id="1.20.58.220">
    <property type="entry name" value="Phosphate transport system protein phou homolog 2, domain 2"/>
    <property type="match status" value="1"/>
</dbReference>
<dbReference type="GO" id="GO:0030643">
    <property type="term" value="P:intracellular phosphate ion homeostasis"/>
    <property type="evidence" value="ECO:0007669"/>
    <property type="project" value="InterPro"/>
</dbReference>
<feature type="domain" description="PhoU" evidence="8">
    <location>
        <begin position="107"/>
        <end position="193"/>
    </location>
</feature>
<feature type="region of interest" description="Disordered" evidence="7">
    <location>
        <begin position="1"/>
        <end position="36"/>
    </location>
</feature>
<dbReference type="PANTHER" id="PTHR42930:SF3">
    <property type="entry name" value="PHOSPHATE-SPECIFIC TRANSPORT SYSTEM ACCESSORY PROTEIN PHOU"/>
    <property type="match status" value="1"/>
</dbReference>
<evidence type="ECO:0000256" key="3">
    <source>
        <dbReference type="ARBA" id="ARBA00011738"/>
    </source>
</evidence>
<dbReference type="FunFam" id="1.20.58.220:FF:000004">
    <property type="entry name" value="Phosphate-specific transport system accessory protein PhoU"/>
    <property type="match status" value="1"/>
</dbReference>
<evidence type="ECO:0000259" key="8">
    <source>
        <dbReference type="Pfam" id="PF01895"/>
    </source>
</evidence>
<comment type="subunit">
    <text evidence="3">Homodimer.</text>
</comment>
<dbReference type="KEGG" id="pfla:Pflav_065770"/>
<dbReference type="Proteomes" id="UP000502508">
    <property type="component" value="Chromosome"/>
</dbReference>
<keyword evidence="5" id="KW-0963">Cytoplasm</keyword>
<sequence>MIASRDERTTDPHTAAHGQQRSTPGHQAKDTADHAGSDRPLHVVIVGSLLTKLIRRTVQTWPAFDRVHRSAERRLPPYGGDREPSPTINAMRDELRADLLEVGRLLVSMAEAARTAMGHATEALLTADREICETVIARDVEINDLQRQVDQLVYDTLARQAPVATDLRLVITGIQISLDIERMGDLAMHVAKTALRRYPAPAVPPELRGVITSMGEVADRMAGKVGLVLTTQNATLGAELESDDDAMDDLQRQLFNVLLHREWPHGAEAAIDGALLGRFYERYADHAVNAGRQVVYLVTGETSEPPGVA</sequence>
<protein>
    <recommendedName>
        <fullName evidence="8">PhoU domain-containing protein</fullName>
    </recommendedName>
</protein>
<accession>A0A6F8Y287</accession>
<dbReference type="GO" id="GO:0045936">
    <property type="term" value="P:negative regulation of phosphate metabolic process"/>
    <property type="evidence" value="ECO:0007669"/>
    <property type="project" value="InterPro"/>
</dbReference>
<dbReference type="Pfam" id="PF01895">
    <property type="entry name" value="PhoU"/>
    <property type="match status" value="2"/>
</dbReference>
<organism evidence="9 10">
    <name type="scientific">Phytohabitans flavus</name>
    <dbReference type="NCBI Taxonomy" id="1076124"/>
    <lineage>
        <taxon>Bacteria</taxon>
        <taxon>Bacillati</taxon>
        <taxon>Actinomycetota</taxon>
        <taxon>Actinomycetes</taxon>
        <taxon>Micromonosporales</taxon>
        <taxon>Micromonosporaceae</taxon>
    </lineage>
</organism>
<evidence type="ECO:0000313" key="9">
    <source>
        <dbReference type="EMBL" id="BCB80167.1"/>
    </source>
</evidence>
<reference evidence="9 10" key="2">
    <citation type="submission" date="2020-03" db="EMBL/GenBank/DDBJ databases">
        <authorList>
            <person name="Ichikawa N."/>
            <person name="Kimura A."/>
            <person name="Kitahashi Y."/>
            <person name="Uohara A."/>
        </authorList>
    </citation>
    <scope>NUCLEOTIDE SEQUENCE [LARGE SCALE GENOMIC DNA]</scope>
    <source>
        <strain evidence="9 10">NBRC 107702</strain>
    </source>
</reference>
<dbReference type="NCBIfam" id="TIGR02135">
    <property type="entry name" value="phoU_full"/>
    <property type="match status" value="1"/>
</dbReference>